<dbReference type="Gene3D" id="1.10.1410.10">
    <property type="match status" value="1"/>
</dbReference>
<evidence type="ECO:0000256" key="1">
    <source>
        <dbReference type="SAM" id="MobiDB-lite"/>
    </source>
</evidence>
<proteinExistence type="predicted"/>
<dbReference type="SUPFAM" id="SSF81631">
    <property type="entry name" value="PAP/OAS1 substrate-binding domain"/>
    <property type="match status" value="1"/>
</dbReference>
<dbReference type="PANTHER" id="PTHR12271">
    <property type="entry name" value="POLY A POLYMERASE CID PAP -RELATED"/>
    <property type="match status" value="1"/>
</dbReference>
<gene>
    <name evidence="3" type="ORF">EJB05_43679</name>
</gene>
<dbReference type="InterPro" id="IPR043519">
    <property type="entry name" value="NT_sf"/>
</dbReference>
<dbReference type="GO" id="GO:0050265">
    <property type="term" value="F:RNA uridylyltransferase activity"/>
    <property type="evidence" value="ECO:0007669"/>
    <property type="project" value="TreeGrafter"/>
</dbReference>
<comment type="caution">
    <text evidence="3">The sequence shown here is derived from an EMBL/GenBank/DDBJ whole genome shotgun (WGS) entry which is preliminary data.</text>
</comment>
<dbReference type="GO" id="GO:0031123">
    <property type="term" value="P:RNA 3'-end processing"/>
    <property type="evidence" value="ECO:0007669"/>
    <property type="project" value="TreeGrafter"/>
</dbReference>
<dbReference type="SUPFAM" id="SSF81301">
    <property type="entry name" value="Nucleotidyltransferase"/>
    <property type="match status" value="1"/>
</dbReference>
<accession>A0A5J9TGZ6</accession>
<evidence type="ECO:0000313" key="3">
    <source>
        <dbReference type="EMBL" id="TVU10168.1"/>
    </source>
</evidence>
<dbReference type="Gramene" id="TVU10168">
    <property type="protein sequence ID" value="TVU10168"/>
    <property type="gene ID" value="EJB05_43679"/>
</dbReference>
<dbReference type="InterPro" id="IPR054708">
    <property type="entry name" value="MTPAP-like_central"/>
</dbReference>
<name>A0A5J9TGZ6_9POAL</name>
<sequence length="391" mass="44470">MVVPTILLPNNLGFLDASSAQAEATTAAAAASRYRPCGPLYPLFLKELTYSVNSVEALRGAAVKPFGSFVSILYAKSGDLDVSVDLWSGSDLPISKKNKQNVLRELMRALQIRGVARSVHFIPNARVPVLQYMSNNIGISCDISINNYPGQIKSRILYWINTMDDRFGDIVLLVKEWAKAQNINDPKNGTLNSYSLCLLVLFHFQTCEPAILPPLKEIYDGNVAGMLYCDDKHVDEVISTYTGRFERVQNNRNWMAKSYCLFVSLSSMVTWFQWFVDLVKNFRHDIYTVSSLLLFRLKIRSRDLIMLLGQLVRSSCINSAYNHVSWIEPAVVVPYQYHDDLRLYAGRRSQAGQYQNQPRRREYSPYQSAATSRYEPVGRRFHNGPTWDYGS</sequence>
<feature type="non-terminal residue" evidence="3">
    <location>
        <position position="1"/>
    </location>
</feature>
<dbReference type="EMBL" id="RWGY01000039">
    <property type="protein sequence ID" value="TVU10168.1"/>
    <property type="molecule type" value="Genomic_DNA"/>
</dbReference>
<dbReference type="Gene3D" id="3.30.460.10">
    <property type="entry name" value="Beta Polymerase, domain 2"/>
    <property type="match status" value="1"/>
</dbReference>
<evidence type="ECO:0000259" key="2">
    <source>
        <dbReference type="Pfam" id="PF22600"/>
    </source>
</evidence>
<dbReference type="PANTHER" id="PTHR12271:SF123">
    <property type="entry name" value="PROTEIN HESO1"/>
    <property type="match status" value="1"/>
</dbReference>
<organism evidence="3 4">
    <name type="scientific">Eragrostis curvula</name>
    <name type="common">weeping love grass</name>
    <dbReference type="NCBI Taxonomy" id="38414"/>
    <lineage>
        <taxon>Eukaryota</taxon>
        <taxon>Viridiplantae</taxon>
        <taxon>Streptophyta</taxon>
        <taxon>Embryophyta</taxon>
        <taxon>Tracheophyta</taxon>
        <taxon>Spermatophyta</taxon>
        <taxon>Magnoliopsida</taxon>
        <taxon>Liliopsida</taxon>
        <taxon>Poales</taxon>
        <taxon>Poaceae</taxon>
        <taxon>PACMAD clade</taxon>
        <taxon>Chloridoideae</taxon>
        <taxon>Eragrostideae</taxon>
        <taxon>Eragrostidinae</taxon>
        <taxon>Eragrostis</taxon>
    </lineage>
</organism>
<protein>
    <recommendedName>
        <fullName evidence="2">Poly(A) RNA polymerase mitochondrial-like central palm domain-containing protein</fullName>
    </recommendedName>
</protein>
<dbReference type="Pfam" id="PF22600">
    <property type="entry name" value="MTPAP-like_central"/>
    <property type="match status" value="1"/>
</dbReference>
<dbReference type="CDD" id="cd05402">
    <property type="entry name" value="NT_PAP_TUTase"/>
    <property type="match status" value="1"/>
</dbReference>
<reference evidence="3 4" key="1">
    <citation type="journal article" date="2019" name="Sci. Rep.">
        <title>A high-quality genome of Eragrostis curvula grass provides insights into Poaceae evolution and supports new strategies to enhance forage quality.</title>
        <authorList>
            <person name="Carballo J."/>
            <person name="Santos B.A.C.M."/>
            <person name="Zappacosta D."/>
            <person name="Garbus I."/>
            <person name="Selva J.P."/>
            <person name="Gallo C.A."/>
            <person name="Diaz A."/>
            <person name="Albertini E."/>
            <person name="Caccamo M."/>
            <person name="Echenique V."/>
        </authorList>
    </citation>
    <scope>NUCLEOTIDE SEQUENCE [LARGE SCALE GENOMIC DNA]</scope>
    <source>
        <strain evidence="4">cv. Victoria</strain>
        <tissue evidence="3">Leaf</tissue>
    </source>
</reference>
<dbReference type="Proteomes" id="UP000324897">
    <property type="component" value="Chromosome 3"/>
</dbReference>
<feature type="domain" description="Poly(A) RNA polymerase mitochondrial-like central palm" evidence="2">
    <location>
        <begin position="58"/>
        <end position="159"/>
    </location>
</feature>
<evidence type="ECO:0000313" key="4">
    <source>
        <dbReference type="Proteomes" id="UP000324897"/>
    </source>
</evidence>
<dbReference type="AlphaFoldDB" id="A0A5J9TGZ6"/>
<dbReference type="OrthoDB" id="2274644at2759"/>
<feature type="region of interest" description="Disordered" evidence="1">
    <location>
        <begin position="350"/>
        <end position="374"/>
    </location>
</feature>
<keyword evidence="4" id="KW-1185">Reference proteome</keyword>